<evidence type="ECO:0000313" key="4">
    <source>
        <dbReference type="Proteomes" id="UP001059596"/>
    </source>
</evidence>
<proteinExistence type="predicted"/>
<accession>A0A9P9YX92</accession>
<evidence type="ECO:0000256" key="1">
    <source>
        <dbReference type="SAM" id="MobiDB-lite"/>
    </source>
</evidence>
<gene>
    <name evidence="3" type="ORF">M5D96_000933</name>
</gene>
<keyword evidence="2" id="KW-0732">Signal</keyword>
<feature type="compositionally biased region" description="Pro residues" evidence="1">
    <location>
        <begin position="85"/>
        <end position="103"/>
    </location>
</feature>
<feature type="chain" id="PRO_5040320066" evidence="2">
    <location>
        <begin position="25"/>
        <end position="142"/>
    </location>
</feature>
<dbReference type="EMBL" id="JAMKOV010000001">
    <property type="protein sequence ID" value="KAI8044761.1"/>
    <property type="molecule type" value="Genomic_DNA"/>
</dbReference>
<dbReference type="OrthoDB" id="7871802at2759"/>
<keyword evidence="4" id="KW-1185">Reference proteome</keyword>
<feature type="compositionally biased region" description="Pro residues" evidence="1">
    <location>
        <begin position="130"/>
        <end position="142"/>
    </location>
</feature>
<sequence>MSARRNILIAVGCCLVFNILSIEARSLEGTAVRTKRDSDWWTFLEDIVYDSDTDDDVDTESYLICRNCTVVVQSAPNATAGGGPAAPPAPGPPTAPPVTPPGSNPAVTAPPATSAPAITAPPAVTTAPVQPMPPAPTDAPVG</sequence>
<dbReference type="Proteomes" id="UP001059596">
    <property type="component" value="Chromosome 3R"/>
</dbReference>
<feature type="compositionally biased region" description="Low complexity" evidence="1">
    <location>
        <begin position="104"/>
        <end position="129"/>
    </location>
</feature>
<dbReference type="AlphaFoldDB" id="A0A9P9YX92"/>
<name>A0A9P9YX92_9MUSC</name>
<reference evidence="3" key="1">
    <citation type="journal article" date="2023" name="Genome Biol. Evol.">
        <title>Long-read-based Genome Assembly of Drosophila gunungcola Reveals Fewer Chemosensory Genes in Flower-breeding Species.</title>
        <authorList>
            <person name="Negi A."/>
            <person name="Liao B.Y."/>
            <person name="Yeh S.D."/>
        </authorList>
    </citation>
    <scope>NUCLEOTIDE SEQUENCE</scope>
    <source>
        <strain evidence="3">Sukarami</strain>
    </source>
</reference>
<evidence type="ECO:0000313" key="3">
    <source>
        <dbReference type="EMBL" id="KAI8044761.1"/>
    </source>
</evidence>
<evidence type="ECO:0000256" key="2">
    <source>
        <dbReference type="SAM" id="SignalP"/>
    </source>
</evidence>
<feature type="signal peptide" evidence="2">
    <location>
        <begin position="1"/>
        <end position="24"/>
    </location>
</feature>
<organism evidence="3 4">
    <name type="scientific">Drosophila gunungcola</name>
    <name type="common">fruit fly</name>
    <dbReference type="NCBI Taxonomy" id="103775"/>
    <lineage>
        <taxon>Eukaryota</taxon>
        <taxon>Metazoa</taxon>
        <taxon>Ecdysozoa</taxon>
        <taxon>Arthropoda</taxon>
        <taxon>Hexapoda</taxon>
        <taxon>Insecta</taxon>
        <taxon>Pterygota</taxon>
        <taxon>Neoptera</taxon>
        <taxon>Endopterygota</taxon>
        <taxon>Diptera</taxon>
        <taxon>Brachycera</taxon>
        <taxon>Muscomorpha</taxon>
        <taxon>Ephydroidea</taxon>
        <taxon>Drosophilidae</taxon>
        <taxon>Drosophila</taxon>
        <taxon>Sophophora</taxon>
    </lineage>
</organism>
<feature type="region of interest" description="Disordered" evidence="1">
    <location>
        <begin position="76"/>
        <end position="142"/>
    </location>
</feature>
<protein>
    <submittedName>
        <fullName evidence="3">Uncharacterized protein</fullName>
    </submittedName>
</protein>
<comment type="caution">
    <text evidence="3">The sequence shown here is derived from an EMBL/GenBank/DDBJ whole genome shotgun (WGS) entry which is preliminary data.</text>
</comment>